<dbReference type="AlphaFoldDB" id="A0A1B6LID8"/>
<sequence length="341" mass="37312">LFTEFKSGYYVCYISNFNTSRIISFLIDGVNLYNICVLLAMSKPTAIFSRTPVKNVKSSPASSRPNSANKTTRNEATPTITQSSPRKCRVQTEIQNTAGDVNVRSRLHLNYQITRSSPRKGQNPTHAPGSAGAVKSHSSRADASPVKTRLNFSDSNKADEPAKINVKSMRSCFEKKENKIQCRPPPSPSPSRAKSRLVESAPVTPRNTHCSIRGILASKSKYDVTPTFRVPSGGNTPTPRTPKLRRSVSTGSLAKLEDSPRARAGQLTRSSSQTITPKHVKFQDEATPECFSPVLLESRGELESMDSMSGETTNLTVAVRVRPPFPGCVTLHTVVNYFSVP</sequence>
<organism evidence="2">
    <name type="scientific">Graphocephala atropunctata</name>
    <dbReference type="NCBI Taxonomy" id="36148"/>
    <lineage>
        <taxon>Eukaryota</taxon>
        <taxon>Metazoa</taxon>
        <taxon>Ecdysozoa</taxon>
        <taxon>Arthropoda</taxon>
        <taxon>Hexapoda</taxon>
        <taxon>Insecta</taxon>
        <taxon>Pterygota</taxon>
        <taxon>Neoptera</taxon>
        <taxon>Paraneoptera</taxon>
        <taxon>Hemiptera</taxon>
        <taxon>Auchenorrhyncha</taxon>
        <taxon>Membracoidea</taxon>
        <taxon>Cicadellidae</taxon>
        <taxon>Cicadellinae</taxon>
        <taxon>Cicadellini</taxon>
        <taxon>Graphocephala</taxon>
    </lineage>
</organism>
<name>A0A1B6LID8_9HEMI</name>
<reference evidence="2" key="1">
    <citation type="submission" date="2015-11" db="EMBL/GenBank/DDBJ databases">
        <title>De novo transcriptome assembly of four potential Pierce s Disease insect vectors from Arizona vineyards.</title>
        <authorList>
            <person name="Tassone E.E."/>
        </authorList>
    </citation>
    <scope>NUCLEOTIDE SEQUENCE</scope>
</reference>
<evidence type="ECO:0000313" key="2">
    <source>
        <dbReference type="EMBL" id="JAT23455.1"/>
    </source>
</evidence>
<feature type="region of interest" description="Disordered" evidence="1">
    <location>
        <begin position="226"/>
        <end position="273"/>
    </location>
</feature>
<evidence type="ECO:0000256" key="1">
    <source>
        <dbReference type="SAM" id="MobiDB-lite"/>
    </source>
</evidence>
<feature type="non-terminal residue" evidence="2">
    <location>
        <position position="341"/>
    </location>
</feature>
<gene>
    <name evidence="2" type="ORF">g.436</name>
</gene>
<feature type="region of interest" description="Disordered" evidence="1">
    <location>
        <begin position="175"/>
        <end position="206"/>
    </location>
</feature>
<feature type="region of interest" description="Disordered" evidence="1">
    <location>
        <begin position="52"/>
        <end position="89"/>
    </location>
</feature>
<feature type="compositionally biased region" description="Polar residues" evidence="1">
    <location>
        <begin position="114"/>
        <end position="125"/>
    </location>
</feature>
<feature type="compositionally biased region" description="Low complexity" evidence="1">
    <location>
        <begin position="57"/>
        <end position="70"/>
    </location>
</feature>
<dbReference type="EMBL" id="GEBQ01016522">
    <property type="protein sequence ID" value="JAT23455.1"/>
    <property type="molecule type" value="Transcribed_RNA"/>
</dbReference>
<feature type="region of interest" description="Disordered" evidence="1">
    <location>
        <begin position="114"/>
        <end position="157"/>
    </location>
</feature>
<accession>A0A1B6LID8</accession>
<feature type="compositionally biased region" description="Polar residues" evidence="1">
    <location>
        <begin position="74"/>
        <end position="85"/>
    </location>
</feature>
<proteinExistence type="predicted"/>
<feature type="non-terminal residue" evidence="2">
    <location>
        <position position="1"/>
    </location>
</feature>
<protein>
    <submittedName>
        <fullName evidence="2">Uncharacterized protein</fullName>
    </submittedName>
</protein>